<sequence length="712" mass="76699">MAKRAFRLVQLVVLLATARTGFADQPSAPRTAAVPVVQQHDTAPTMPRSVSPTVEPGVPVEHRPAAEAVPVVAQHTTVASMPEPASPTVQPAVEAVPVVPQHTKVASMPEPASPTVQPAAVPVVPLPTSTVTFTTTPPVLRPVDVGAALEQGLVGELFDFKTKTSTVAVIDHTVHHWGDVYSALAIKWKGFLFIRKPGHYRFQITCLGAAELRIDGAILIKEDALMLARASIPSTTVTLPAGYHSILIGYTELEGQAGFAINYIGPDTEDELKLIPAHALLHVRGPCDLRPLVGLDHIACGTADRPRWALGHGESCEVRCSWGRFPSGVPGMSSLISCHEGQLSRPSFSCSPMRCSGPKASEGATNIGNPPCEEGSYVEHGSACTPHCAHGFGAMVSEPLHCDNGTLSGLFSCQAKRPCAPPQRHIVNGGTPSCLIGSSIPHGARCGAFCAHGFEPAEDPICQDGQLVPEVFTCRPLQPQMQTTSHQLQAEPIWYETTKPLAFLGAAGPPTSGLPVTLLISGVAAAILSAGACIFLSAVKKRQQKKRGLLLSDSRRSISTDYSGNSSDYRSNSDSGEEDLSPVSPVEEPEVQVPSRASVQLARQEELRERARQDRLAFEERERERYRQHVQQAEEKRRQEARQEPQPQPQPEQPKERILGSSYRTSVPAPKRAPASSRRYAEDLPPHWSDVRLGDQNPAKANRVPWSDVRIG</sequence>
<accession>A0ABP0RA75</accession>
<feature type="chain" id="PRO_5045666629" evidence="3">
    <location>
        <begin position="24"/>
        <end position="712"/>
    </location>
</feature>
<dbReference type="SUPFAM" id="SSF56988">
    <property type="entry name" value="Anthrax protective antigen"/>
    <property type="match status" value="1"/>
</dbReference>
<name>A0ABP0RA75_9DINO</name>
<reference evidence="5 6" key="1">
    <citation type="submission" date="2024-02" db="EMBL/GenBank/DDBJ databases">
        <authorList>
            <person name="Chen Y."/>
            <person name="Shah S."/>
            <person name="Dougan E. K."/>
            <person name="Thang M."/>
            <person name="Chan C."/>
        </authorList>
    </citation>
    <scope>NUCLEOTIDE SEQUENCE [LARGE SCALE GENOMIC DNA]</scope>
</reference>
<dbReference type="Gene3D" id="2.60.120.380">
    <property type="match status" value="1"/>
</dbReference>
<feature type="region of interest" description="Disordered" evidence="1">
    <location>
        <begin position="557"/>
        <end position="605"/>
    </location>
</feature>
<keyword evidence="6" id="KW-1185">Reference proteome</keyword>
<evidence type="ECO:0000256" key="1">
    <source>
        <dbReference type="SAM" id="MobiDB-lite"/>
    </source>
</evidence>
<evidence type="ECO:0000259" key="4">
    <source>
        <dbReference type="PROSITE" id="PS51820"/>
    </source>
</evidence>
<keyword evidence="2" id="KW-1133">Transmembrane helix</keyword>
<feature type="compositionally biased region" description="Low complexity" evidence="1">
    <location>
        <begin position="581"/>
        <end position="595"/>
    </location>
</feature>
<dbReference type="EMBL" id="CAXAMM010041051">
    <property type="protein sequence ID" value="CAK9097025.1"/>
    <property type="molecule type" value="Genomic_DNA"/>
</dbReference>
<evidence type="ECO:0000256" key="3">
    <source>
        <dbReference type="SAM" id="SignalP"/>
    </source>
</evidence>
<organism evidence="5 6">
    <name type="scientific">Durusdinium trenchii</name>
    <dbReference type="NCBI Taxonomy" id="1381693"/>
    <lineage>
        <taxon>Eukaryota</taxon>
        <taxon>Sar</taxon>
        <taxon>Alveolata</taxon>
        <taxon>Dinophyceae</taxon>
        <taxon>Suessiales</taxon>
        <taxon>Symbiodiniaceae</taxon>
        <taxon>Durusdinium</taxon>
    </lineage>
</organism>
<dbReference type="PROSITE" id="PS51820">
    <property type="entry name" value="PA14"/>
    <property type="match status" value="1"/>
</dbReference>
<feature type="compositionally biased region" description="Basic and acidic residues" evidence="1">
    <location>
        <begin position="679"/>
        <end position="693"/>
    </location>
</feature>
<proteinExistence type="predicted"/>
<evidence type="ECO:0000313" key="6">
    <source>
        <dbReference type="Proteomes" id="UP001642464"/>
    </source>
</evidence>
<evidence type="ECO:0000313" key="5">
    <source>
        <dbReference type="EMBL" id="CAK9097025.1"/>
    </source>
</evidence>
<protein>
    <submittedName>
        <fullName evidence="5">PA14 domain-containing protein</fullName>
    </submittedName>
</protein>
<dbReference type="InterPro" id="IPR037524">
    <property type="entry name" value="PA14/GLEYA"/>
</dbReference>
<feature type="domain" description="PA14" evidence="4">
    <location>
        <begin position="134"/>
        <end position="279"/>
    </location>
</feature>
<feature type="region of interest" description="Disordered" evidence="1">
    <location>
        <begin position="619"/>
        <end position="712"/>
    </location>
</feature>
<feature type="signal peptide" evidence="3">
    <location>
        <begin position="1"/>
        <end position="23"/>
    </location>
</feature>
<keyword evidence="2" id="KW-0812">Transmembrane</keyword>
<gene>
    <name evidence="5" type="ORF">SCF082_LOCUS45534</name>
</gene>
<keyword evidence="3" id="KW-0732">Signal</keyword>
<comment type="caution">
    <text evidence="5">The sequence shown here is derived from an EMBL/GenBank/DDBJ whole genome shotgun (WGS) entry which is preliminary data.</text>
</comment>
<evidence type="ECO:0000256" key="2">
    <source>
        <dbReference type="SAM" id="Phobius"/>
    </source>
</evidence>
<feature type="compositionally biased region" description="Polar residues" evidence="1">
    <location>
        <begin position="559"/>
        <end position="574"/>
    </location>
</feature>
<dbReference type="Proteomes" id="UP001642464">
    <property type="component" value="Unassembled WGS sequence"/>
</dbReference>
<feature type="compositionally biased region" description="Basic and acidic residues" evidence="1">
    <location>
        <begin position="619"/>
        <end position="643"/>
    </location>
</feature>
<keyword evidence="2" id="KW-0472">Membrane</keyword>
<feature type="transmembrane region" description="Helical" evidence="2">
    <location>
        <begin position="518"/>
        <end position="539"/>
    </location>
</feature>